<evidence type="ECO:0000256" key="4">
    <source>
        <dbReference type="SAM" id="Phobius"/>
    </source>
</evidence>
<feature type="repeat" description="ANK" evidence="3">
    <location>
        <begin position="290"/>
        <end position="324"/>
    </location>
</feature>
<dbReference type="PANTHER" id="PTHR24198:SF165">
    <property type="entry name" value="ANKYRIN REPEAT-CONTAINING PROTEIN-RELATED"/>
    <property type="match status" value="1"/>
</dbReference>
<organism evidence="5">
    <name type="scientific">uncultured delta proteobacterium</name>
    <dbReference type="NCBI Taxonomy" id="34034"/>
    <lineage>
        <taxon>Bacteria</taxon>
        <taxon>Deltaproteobacteria</taxon>
        <taxon>environmental samples</taxon>
    </lineage>
</organism>
<proteinExistence type="predicted"/>
<evidence type="ECO:0000256" key="1">
    <source>
        <dbReference type="ARBA" id="ARBA00022737"/>
    </source>
</evidence>
<feature type="repeat" description="ANK" evidence="3">
    <location>
        <begin position="364"/>
        <end position="396"/>
    </location>
</feature>
<dbReference type="Gene3D" id="1.25.40.20">
    <property type="entry name" value="Ankyrin repeat-containing domain"/>
    <property type="match status" value="3"/>
</dbReference>
<dbReference type="PROSITE" id="PS50297">
    <property type="entry name" value="ANK_REP_REGION"/>
    <property type="match status" value="3"/>
</dbReference>
<dbReference type="Pfam" id="PF12796">
    <property type="entry name" value="Ank_2"/>
    <property type="match status" value="1"/>
</dbReference>
<dbReference type="AlphaFoldDB" id="A0A212J0C1"/>
<sequence length="651" mass="70130">MGIFVILFGVVLLLTALVGSIGPLIAAAGALGAFALCVAWVSSLGSVDMGAAFFIMAVLIGIPGVVFIITFGVSLKRGKNNMTIPGPARVVFLLLGGIVIAAHTYVRDIEKNADSRIETAIQDNKPQAIAKERERNGAWADEDTVKKIMDRHGITEDSLALLRSFEFVRGSVFDAALEYPASPERLHFLRELAKMRVQSAKPKHFIRLMDEGETESADAVYPFVRFPDSAMVRAERPDLLRDVVRRGIPDEYYGSYGSPALVYAAWKDPEYTRILLDAGYDPNTANLRYDGTPPLVEAAAVTAKNHGVAQMLLDAGADPNKTGSNEHQGNKLLSALHVATTRGTAEVMQALLAAGAHIDHKDDTGQTALHMAAMRGNTEAVKLLLEKGANVSIQDGLGMTPLHRAALAGNEKACSLLLAAGAPVDAADTEGRTPLELAVNMGGGPTVAALLENASPATKALAGAANERKKTPWDLAFRYSRPWGYDRLVNAQFGLSDKGFLVKNSDGEIAVPAADVWLTSLNARAATVRSLLAAGADPARRLEEGNTLFHSAFDPQLGEAIRYMAPPRWKGHWKDAHEDALRESFWETLPAVYPQALESLLRAGIPLPALREGETYAKYCRDGPNNYKENLYAECAAVLEAERARREAASS</sequence>
<feature type="repeat" description="ANK" evidence="3">
    <location>
        <begin position="397"/>
        <end position="429"/>
    </location>
</feature>
<gene>
    <name evidence="5" type="ORF">KL86DPRO_10395</name>
</gene>
<feature type="transmembrane region" description="Helical" evidence="4">
    <location>
        <begin position="87"/>
        <end position="106"/>
    </location>
</feature>
<keyword evidence="4" id="KW-0472">Membrane</keyword>
<evidence type="ECO:0000256" key="2">
    <source>
        <dbReference type="ARBA" id="ARBA00023043"/>
    </source>
</evidence>
<keyword evidence="4" id="KW-1133">Transmembrane helix</keyword>
<dbReference type="PANTHER" id="PTHR24198">
    <property type="entry name" value="ANKYRIN REPEAT AND PROTEIN KINASE DOMAIN-CONTAINING PROTEIN"/>
    <property type="match status" value="1"/>
</dbReference>
<protein>
    <submittedName>
        <fullName evidence="5">Uncharacterized protein</fullName>
    </submittedName>
</protein>
<name>A0A212J0C1_9DELT</name>
<keyword evidence="1" id="KW-0677">Repeat</keyword>
<evidence type="ECO:0000256" key="3">
    <source>
        <dbReference type="PROSITE-ProRule" id="PRU00023"/>
    </source>
</evidence>
<dbReference type="SUPFAM" id="SSF48403">
    <property type="entry name" value="Ankyrin repeat"/>
    <property type="match status" value="1"/>
</dbReference>
<evidence type="ECO:0000313" key="5">
    <source>
        <dbReference type="EMBL" id="SBV92635.1"/>
    </source>
</evidence>
<dbReference type="SMART" id="SM00248">
    <property type="entry name" value="ANK"/>
    <property type="match status" value="6"/>
</dbReference>
<keyword evidence="4" id="KW-0812">Transmembrane</keyword>
<keyword evidence="2 3" id="KW-0040">ANK repeat</keyword>
<accession>A0A212J0C1</accession>
<feature type="transmembrane region" description="Helical" evidence="4">
    <location>
        <begin position="51"/>
        <end position="75"/>
    </location>
</feature>
<dbReference type="InterPro" id="IPR002110">
    <property type="entry name" value="Ankyrin_rpt"/>
</dbReference>
<dbReference type="PRINTS" id="PR01415">
    <property type="entry name" value="ANKYRIN"/>
</dbReference>
<feature type="repeat" description="ANK" evidence="3">
    <location>
        <begin position="331"/>
        <end position="363"/>
    </location>
</feature>
<dbReference type="InterPro" id="IPR036770">
    <property type="entry name" value="Ankyrin_rpt-contain_sf"/>
</dbReference>
<dbReference type="PROSITE" id="PS50088">
    <property type="entry name" value="ANK_REPEAT"/>
    <property type="match status" value="4"/>
</dbReference>
<dbReference type="Pfam" id="PF00023">
    <property type="entry name" value="Ank"/>
    <property type="match status" value="1"/>
</dbReference>
<reference evidence="5" key="1">
    <citation type="submission" date="2016-04" db="EMBL/GenBank/DDBJ databases">
        <authorList>
            <person name="Evans L.H."/>
            <person name="Alamgir A."/>
            <person name="Owens N."/>
            <person name="Weber N.D."/>
            <person name="Virtaneva K."/>
            <person name="Barbian K."/>
            <person name="Babar A."/>
            <person name="Rosenke K."/>
        </authorList>
    </citation>
    <scope>NUCLEOTIDE SEQUENCE</scope>
    <source>
        <strain evidence="5">86</strain>
    </source>
</reference>
<dbReference type="EMBL" id="FLUQ01000001">
    <property type="protein sequence ID" value="SBV92635.1"/>
    <property type="molecule type" value="Genomic_DNA"/>
</dbReference>